<feature type="domain" description="Reverse transcriptase zinc-binding" evidence="7">
    <location>
        <begin position="371"/>
        <end position="435"/>
    </location>
</feature>
<dbReference type="Pfam" id="PF13966">
    <property type="entry name" value="zf-RVT"/>
    <property type="match status" value="1"/>
</dbReference>
<feature type="non-terminal residue" evidence="8">
    <location>
        <position position="532"/>
    </location>
</feature>
<accession>A0A6L2N5U2</accession>
<evidence type="ECO:0000259" key="6">
    <source>
        <dbReference type="Pfam" id="PF02234"/>
    </source>
</evidence>
<evidence type="ECO:0000256" key="2">
    <source>
        <dbReference type="ARBA" id="ARBA00010274"/>
    </source>
</evidence>
<dbReference type="InterPro" id="IPR044898">
    <property type="entry name" value="CDI_dom_sf"/>
</dbReference>
<keyword evidence="3" id="KW-0649">Protein kinase inhibitor</keyword>
<dbReference type="AlphaFoldDB" id="A0A6L2N5U2"/>
<dbReference type="GO" id="GO:0004861">
    <property type="term" value="F:cyclin-dependent protein serine/threonine kinase inhibitor activity"/>
    <property type="evidence" value="ECO:0007669"/>
    <property type="project" value="InterPro"/>
</dbReference>
<gene>
    <name evidence="8" type="ORF">Tci_053564</name>
</gene>
<dbReference type="InterPro" id="IPR026960">
    <property type="entry name" value="RVT-Znf"/>
</dbReference>
<evidence type="ECO:0000313" key="8">
    <source>
        <dbReference type="EMBL" id="GEU81586.1"/>
    </source>
</evidence>
<dbReference type="PANTHER" id="PTHR46776">
    <property type="entry name" value="CYCLIN-DEPENDENT KINASE INHIBITOR 4-RELATED"/>
    <property type="match status" value="1"/>
</dbReference>
<protein>
    <submittedName>
        <fullName evidence="8">Cyclin-dependent kinase inhibitor</fullName>
    </submittedName>
</protein>
<dbReference type="GO" id="GO:0051726">
    <property type="term" value="P:regulation of cell cycle"/>
    <property type="evidence" value="ECO:0007669"/>
    <property type="project" value="InterPro"/>
</dbReference>
<dbReference type="InterPro" id="IPR003175">
    <property type="entry name" value="CDI_dom"/>
</dbReference>
<feature type="region of interest" description="Disordered" evidence="5">
    <location>
        <begin position="186"/>
        <end position="220"/>
    </location>
</feature>
<sequence length="532" mass="60640">MGSMSFLTPFLVKQGESGMVFLKMKGLFSFSLISKITKSYMHFIDKFHVSRVGHDVHIGPLIDEGVHVLKAPYATRGSVSREFFKKSEHFGHSVVDLLALLENGVLKSFHSFALTIVESQVLNDFSRFVGILIAEFTAGGAVNLALKMKGDMIIKDLDLKPTINAMMRDFLTQNPNPNVSLVNCEESEEEEEGENNIGFDSREQRSTRESTPCNSIKDMNVICTPGSSTRPRNLEASNQINQNSVTRIMPLAHEIEEFFARHEQEQQRRFADKYNFDIVNENPLEGRYEWPYSLVVIIWDSRVETQVQNFISIGFGNNLHVYSLVDSRGNLTVVLSNMGDRRFWDLNGDGCFRVKDVRRMLDDMLLPKSDVPSRWVKQIPIKVNVLAWKISIDRLLTRVNLHRRGVQVSPISCPICCEALENLDHLLFCCNLAKDIARFNQVRNRCWKECFTLSGEVSGHIETISSSLIQILEMMLENAVSTIFHEYLLEFTSEYCIPESLHPEFHGPEDPIVEFPGGKVGVYTKFFEFANF</sequence>
<dbReference type="Gene3D" id="4.10.365.10">
    <property type="entry name" value="p27"/>
    <property type="match status" value="1"/>
</dbReference>
<keyword evidence="4" id="KW-0131">Cell cycle</keyword>
<evidence type="ECO:0000256" key="4">
    <source>
        <dbReference type="ARBA" id="ARBA00023306"/>
    </source>
</evidence>
<evidence type="ECO:0000256" key="5">
    <source>
        <dbReference type="SAM" id="MobiDB-lite"/>
    </source>
</evidence>
<comment type="similarity">
    <text evidence="2">Belongs to the CDI family. ICK/KRP subfamily.</text>
</comment>
<comment type="caution">
    <text evidence="8">The sequence shown here is derived from an EMBL/GenBank/DDBJ whole genome shotgun (WGS) entry which is preliminary data.</text>
</comment>
<proteinExistence type="inferred from homology"/>
<name>A0A6L2N5U2_TANCI</name>
<dbReference type="Pfam" id="PF02234">
    <property type="entry name" value="CDI"/>
    <property type="match status" value="1"/>
</dbReference>
<evidence type="ECO:0000256" key="1">
    <source>
        <dbReference type="ARBA" id="ARBA00004642"/>
    </source>
</evidence>
<evidence type="ECO:0000259" key="7">
    <source>
        <dbReference type="Pfam" id="PF13966"/>
    </source>
</evidence>
<organism evidence="8">
    <name type="scientific">Tanacetum cinerariifolium</name>
    <name type="common">Dalmatian daisy</name>
    <name type="synonym">Chrysanthemum cinerariifolium</name>
    <dbReference type="NCBI Taxonomy" id="118510"/>
    <lineage>
        <taxon>Eukaryota</taxon>
        <taxon>Viridiplantae</taxon>
        <taxon>Streptophyta</taxon>
        <taxon>Embryophyta</taxon>
        <taxon>Tracheophyta</taxon>
        <taxon>Spermatophyta</taxon>
        <taxon>Magnoliopsida</taxon>
        <taxon>eudicotyledons</taxon>
        <taxon>Gunneridae</taxon>
        <taxon>Pentapetalae</taxon>
        <taxon>asterids</taxon>
        <taxon>campanulids</taxon>
        <taxon>Asterales</taxon>
        <taxon>Asteraceae</taxon>
        <taxon>Asteroideae</taxon>
        <taxon>Anthemideae</taxon>
        <taxon>Anthemidinae</taxon>
        <taxon>Tanacetum</taxon>
    </lineage>
</organism>
<dbReference type="GO" id="GO:0005654">
    <property type="term" value="C:nucleoplasm"/>
    <property type="evidence" value="ECO:0007669"/>
    <property type="project" value="UniProtKB-SubCell"/>
</dbReference>
<dbReference type="EMBL" id="BKCJ010008313">
    <property type="protein sequence ID" value="GEU81586.1"/>
    <property type="molecule type" value="Genomic_DNA"/>
</dbReference>
<reference evidence="8" key="1">
    <citation type="journal article" date="2019" name="Sci. Rep.">
        <title>Draft genome of Tanacetum cinerariifolium, the natural source of mosquito coil.</title>
        <authorList>
            <person name="Yamashiro T."/>
            <person name="Shiraishi A."/>
            <person name="Satake H."/>
            <person name="Nakayama K."/>
        </authorList>
    </citation>
    <scope>NUCLEOTIDE SEQUENCE</scope>
</reference>
<dbReference type="InterPro" id="IPR044275">
    <property type="entry name" value="KRP"/>
</dbReference>
<evidence type="ECO:0000256" key="3">
    <source>
        <dbReference type="ARBA" id="ARBA00023013"/>
    </source>
</evidence>
<comment type="subcellular location">
    <subcellularLocation>
        <location evidence="1">Nucleus</location>
        <location evidence="1">Nucleoplasm</location>
    </subcellularLocation>
</comment>
<feature type="domain" description="Cyclin-dependent kinase inhibitor" evidence="6">
    <location>
        <begin position="250"/>
        <end position="290"/>
    </location>
</feature>